<dbReference type="SUPFAM" id="SSF51445">
    <property type="entry name" value="(Trans)glycosidases"/>
    <property type="match status" value="1"/>
</dbReference>
<dbReference type="SMART" id="SM00636">
    <property type="entry name" value="Glyco_18"/>
    <property type="match status" value="1"/>
</dbReference>
<feature type="domain" description="SLH" evidence="2">
    <location>
        <begin position="25"/>
        <end position="88"/>
    </location>
</feature>
<organism evidence="4 5">
    <name type="scientific">Cohnella yongneupensis</name>
    <dbReference type="NCBI Taxonomy" id="425006"/>
    <lineage>
        <taxon>Bacteria</taxon>
        <taxon>Bacillati</taxon>
        <taxon>Bacillota</taxon>
        <taxon>Bacilli</taxon>
        <taxon>Bacillales</taxon>
        <taxon>Paenibacillaceae</taxon>
        <taxon>Cohnella</taxon>
    </lineage>
</organism>
<dbReference type="GO" id="GO:0016787">
    <property type="term" value="F:hydrolase activity"/>
    <property type="evidence" value="ECO:0007669"/>
    <property type="project" value="UniProtKB-KW"/>
</dbReference>
<evidence type="ECO:0000256" key="1">
    <source>
        <dbReference type="SAM" id="SignalP"/>
    </source>
</evidence>
<sequence length="542" mass="60310">MLKKVSLLGFMLVMLFSQSAFAYNVGLLPFKDEENDYSREPIYTLSALGIINGYDDRTYRPNADLSREAFIKLLVMASQLETGAAVGPTPADVAKTSWSAPFIAVALEHKWIDSLLDKKKMFHPLQTITRQEVAMLVGKALLESESAETRQQWLKTDWKQERDRRAFKDQVAINAAMQPYVYYAAKRGIMEGDATGFKPKEPLIRKQAAAVVYRLIDKRVAGQKIDFTGYYAIQSYSAIHQIDKLSNVIMGWSHLDYSVAGTAQLNTSTTVNRIPDGYEEVMAVADASQATKELMVFGNGATLKDFLKDQPAQTAFISSLHATLNNPAYSFTGVNIDFEGLKEADNAANYVQFLKSLKDQLGSRTLSVAVQPTYYYKGYDLEAIGKLADTVILMAYDFTHSESKLPSAPLPLVNDTVLTALKVIPKEKLVLGLSKQANQWITASGVTGPALSPSIADVEKRLAMPGVVTKPEMPYFLSRTTFVDERGSHELYYEDTQSIAKKIWLAKFYGLKGVSLWHMGNYTAEDWELVGEQTAKLQQLAN</sequence>
<dbReference type="PROSITE" id="PS51910">
    <property type="entry name" value="GH18_2"/>
    <property type="match status" value="1"/>
</dbReference>
<feature type="domain" description="SLH" evidence="2">
    <location>
        <begin position="164"/>
        <end position="226"/>
    </location>
</feature>
<dbReference type="PANTHER" id="PTHR46066:SF2">
    <property type="entry name" value="CHITINASE DOMAIN-CONTAINING PROTEIN 1"/>
    <property type="match status" value="1"/>
</dbReference>
<evidence type="ECO:0000313" key="5">
    <source>
        <dbReference type="Proteomes" id="UP001596108"/>
    </source>
</evidence>
<dbReference type="Proteomes" id="UP001596108">
    <property type="component" value="Unassembled WGS sequence"/>
</dbReference>
<protein>
    <submittedName>
        <fullName evidence="4">Glycosyl hydrolase family 18 protein</fullName>
    </submittedName>
</protein>
<keyword evidence="4" id="KW-0378">Hydrolase</keyword>
<dbReference type="EMBL" id="JBHSNC010000048">
    <property type="protein sequence ID" value="MFC5530956.1"/>
    <property type="molecule type" value="Genomic_DNA"/>
</dbReference>
<dbReference type="InterPro" id="IPR011583">
    <property type="entry name" value="Chitinase_II/V-like_cat"/>
</dbReference>
<dbReference type="PROSITE" id="PS51272">
    <property type="entry name" value="SLH"/>
    <property type="match status" value="3"/>
</dbReference>
<dbReference type="Pfam" id="PF00704">
    <property type="entry name" value="Glyco_hydro_18"/>
    <property type="match status" value="1"/>
</dbReference>
<evidence type="ECO:0000259" key="3">
    <source>
        <dbReference type="PROSITE" id="PS51910"/>
    </source>
</evidence>
<feature type="signal peptide" evidence="1">
    <location>
        <begin position="1"/>
        <end position="22"/>
    </location>
</feature>
<proteinExistence type="predicted"/>
<dbReference type="InterPro" id="IPR001119">
    <property type="entry name" value="SLH_dom"/>
</dbReference>
<dbReference type="InterPro" id="IPR017853">
    <property type="entry name" value="GH"/>
</dbReference>
<evidence type="ECO:0000259" key="2">
    <source>
        <dbReference type="PROSITE" id="PS51272"/>
    </source>
</evidence>
<comment type="caution">
    <text evidence="4">The sequence shown here is derived from an EMBL/GenBank/DDBJ whole genome shotgun (WGS) entry which is preliminary data.</text>
</comment>
<gene>
    <name evidence="4" type="ORF">ACFPQ4_16120</name>
</gene>
<dbReference type="RefSeq" id="WP_378112899.1">
    <property type="nucleotide sequence ID" value="NZ_JBHSNC010000048.1"/>
</dbReference>
<dbReference type="Gene3D" id="3.20.20.80">
    <property type="entry name" value="Glycosidases"/>
    <property type="match status" value="1"/>
</dbReference>
<feature type="domain" description="GH18" evidence="3">
    <location>
        <begin position="225"/>
        <end position="533"/>
    </location>
</feature>
<accession>A0ABW0R146</accession>
<dbReference type="Pfam" id="PF00395">
    <property type="entry name" value="SLH"/>
    <property type="match status" value="2"/>
</dbReference>
<name>A0ABW0R146_9BACL</name>
<evidence type="ECO:0000313" key="4">
    <source>
        <dbReference type="EMBL" id="MFC5530956.1"/>
    </source>
</evidence>
<keyword evidence="1" id="KW-0732">Signal</keyword>
<keyword evidence="5" id="KW-1185">Reference proteome</keyword>
<reference evidence="5" key="1">
    <citation type="journal article" date="2019" name="Int. J. Syst. Evol. Microbiol.">
        <title>The Global Catalogue of Microorganisms (GCM) 10K type strain sequencing project: providing services to taxonomists for standard genome sequencing and annotation.</title>
        <authorList>
            <consortium name="The Broad Institute Genomics Platform"/>
            <consortium name="The Broad Institute Genome Sequencing Center for Infectious Disease"/>
            <person name="Wu L."/>
            <person name="Ma J."/>
        </authorList>
    </citation>
    <scope>NUCLEOTIDE SEQUENCE [LARGE SCALE GENOMIC DNA]</scope>
    <source>
        <strain evidence="5">CGMCC 1.18578</strain>
    </source>
</reference>
<feature type="domain" description="SLH" evidence="2">
    <location>
        <begin position="90"/>
        <end position="151"/>
    </location>
</feature>
<feature type="chain" id="PRO_5045457008" evidence="1">
    <location>
        <begin position="23"/>
        <end position="542"/>
    </location>
</feature>
<dbReference type="PANTHER" id="PTHR46066">
    <property type="entry name" value="CHITINASE DOMAIN-CONTAINING PROTEIN 1 FAMILY MEMBER"/>
    <property type="match status" value="1"/>
</dbReference>
<dbReference type="InterPro" id="IPR001223">
    <property type="entry name" value="Glyco_hydro18_cat"/>
</dbReference>